<dbReference type="RefSeq" id="WP_343759600.1">
    <property type="nucleotide sequence ID" value="NZ_BAAACG010000006.1"/>
</dbReference>
<dbReference type="Gene3D" id="2.40.10.120">
    <property type="match status" value="1"/>
</dbReference>
<reference evidence="1 2" key="1">
    <citation type="journal article" date="2019" name="Int. J. Syst. Evol. Microbiol.">
        <title>The Global Catalogue of Microorganisms (GCM) 10K type strain sequencing project: providing services to taxonomists for standard genome sequencing and annotation.</title>
        <authorList>
            <consortium name="The Broad Institute Genomics Platform"/>
            <consortium name="The Broad Institute Genome Sequencing Center for Infectious Disease"/>
            <person name="Wu L."/>
            <person name="Ma J."/>
        </authorList>
    </citation>
    <scope>NUCLEOTIDE SEQUENCE [LARGE SCALE GENOMIC DNA]</scope>
    <source>
        <strain evidence="1 2">JCM 1407</strain>
    </source>
</reference>
<keyword evidence="2" id="KW-1185">Reference proteome</keyword>
<comment type="caution">
    <text evidence="1">The sequence shown here is derived from an EMBL/GenBank/DDBJ whole genome shotgun (WGS) entry which is preliminary data.</text>
</comment>
<sequence>MNFKLDTTNVIYSFSKDNPKVLEVPSSSIVEIETLDCFSNQIQNDKDALKSIDLERVNPATGPIFIKEALKGDTLKVTIENIEIKNQGVISTGKDLGTLGYLLKGLDSKIIPIKNNKAIFNDIEISLNPMIGVIGVAPKKASINCGTPGNHGGNMDNKAIKKGSILYLPIATNGALFALGDLHASMGDGEIGISGIEIPGKVTVKLEVLKEFKTENPILEDKDSLYTIASAETVDEAAILANEDMLKLLSKKISMKTNEIVMLMSIVCNTEICQIVNPLKTVRVSIPKSVLNQLDFKI</sequence>
<dbReference type="PANTHER" id="PTHR31891">
    <property type="entry name" value="FORMAMIDASE C869.04-RELATED"/>
    <property type="match status" value="1"/>
</dbReference>
<dbReference type="Gene3D" id="2.60.120.580">
    <property type="entry name" value="Acetamidase/Formamidase-like domains"/>
    <property type="match status" value="1"/>
</dbReference>
<gene>
    <name evidence="1" type="ORF">GCM10008906_10790</name>
</gene>
<evidence type="ECO:0000313" key="2">
    <source>
        <dbReference type="Proteomes" id="UP001501510"/>
    </source>
</evidence>
<dbReference type="SUPFAM" id="SSF141130">
    <property type="entry name" value="Acetamidase/Formamidase-like"/>
    <property type="match status" value="1"/>
</dbReference>
<name>A0ABN1JCY0_9CLOT</name>
<protein>
    <submittedName>
        <fullName evidence="1">Acetamidase/formamidase family protein</fullName>
    </submittedName>
</protein>
<proteinExistence type="predicted"/>
<dbReference type="Proteomes" id="UP001501510">
    <property type="component" value="Unassembled WGS sequence"/>
</dbReference>
<dbReference type="EMBL" id="BAAACG010000006">
    <property type="protein sequence ID" value="GAA0736141.1"/>
    <property type="molecule type" value="Genomic_DNA"/>
</dbReference>
<dbReference type="PANTHER" id="PTHR31891:SF1">
    <property type="entry name" value="FORMAMIDASE C869.04-RELATED"/>
    <property type="match status" value="1"/>
</dbReference>
<dbReference type="InterPro" id="IPR004304">
    <property type="entry name" value="FmdA_AmdA"/>
</dbReference>
<evidence type="ECO:0000313" key="1">
    <source>
        <dbReference type="EMBL" id="GAA0736141.1"/>
    </source>
</evidence>
<organism evidence="1 2">
    <name type="scientific">Clostridium oceanicum</name>
    <dbReference type="NCBI Taxonomy" id="1543"/>
    <lineage>
        <taxon>Bacteria</taxon>
        <taxon>Bacillati</taxon>
        <taxon>Bacillota</taxon>
        <taxon>Clostridia</taxon>
        <taxon>Eubacteriales</taxon>
        <taxon>Clostridiaceae</taxon>
        <taxon>Clostridium</taxon>
    </lineage>
</organism>
<dbReference type="Pfam" id="PF03069">
    <property type="entry name" value="FmdA_AmdA"/>
    <property type="match status" value="2"/>
</dbReference>
<dbReference type="Gene3D" id="3.10.28.20">
    <property type="entry name" value="Acetamidase/Formamidase-like domains"/>
    <property type="match status" value="1"/>
</dbReference>
<accession>A0ABN1JCY0</accession>